<keyword evidence="2" id="KW-1185">Reference proteome</keyword>
<dbReference type="EMBL" id="JAHKPD010000012">
    <property type="protein sequence ID" value="MBU2950780.1"/>
    <property type="molecule type" value="Genomic_DNA"/>
</dbReference>
<reference evidence="1" key="1">
    <citation type="submission" date="2021-05" db="EMBL/GenBank/DDBJ databases">
        <title>Draft genomes of bacteria isolated from model marine particles.</title>
        <authorList>
            <person name="Datta M.S."/>
            <person name="Schwartzman J.A."/>
            <person name="Enke T.N."/>
            <person name="Saavedra J."/>
            <person name="Cermak N."/>
            <person name="Cordero O.X."/>
        </authorList>
    </citation>
    <scope>NUCLEOTIDE SEQUENCE</scope>
    <source>
        <strain evidence="1">I2M19</strain>
    </source>
</reference>
<name>A0ACC5U919_9FLAO</name>
<evidence type="ECO:0000313" key="1">
    <source>
        <dbReference type="EMBL" id="MBU2950780.1"/>
    </source>
</evidence>
<evidence type="ECO:0000313" key="2">
    <source>
        <dbReference type="Proteomes" id="UP001647509"/>
    </source>
</evidence>
<proteinExistence type="predicted"/>
<gene>
    <name evidence="1" type="ORF">KO493_08730</name>
</gene>
<dbReference type="Proteomes" id="UP001647509">
    <property type="component" value="Unassembled WGS sequence"/>
</dbReference>
<comment type="caution">
    <text evidence="1">The sequence shown here is derived from an EMBL/GenBank/DDBJ whole genome shotgun (WGS) entry which is preliminary data.</text>
</comment>
<sequence>MRLYRVVIFIIFFSCNKFDSGKDALEGAISEKPKTETVSYNENSQKVRPFDITQTKWIEIEKTDSKFKVLNNEWKRRVEVGENDIVIELQEPSTYELSHVEQKDNEFTFFIKGADWRYRFRWEDRVKKICRWDYVNATKIDSSFSYYAVLEKFENQL</sequence>
<organism evidence="1 2">
    <name type="scientific">Pseudotamlana agarivorans</name>
    <dbReference type="NCBI Taxonomy" id="481183"/>
    <lineage>
        <taxon>Bacteria</taxon>
        <taxon>Pseudomonadati</taxon>
        <taxon>Bacteroidota</taxon>
        <taxon>Flavobacteriia</taxon>
        <taxon>Flavobacteriales</taxon>
        <taxon>Flavobacteriaceae</taxon>
        <taxon>Pseudotamlana</taxon>
    </lineage>
</organism>
<accession>A0ACC5U919</accession>
<protein>
    <submittedName>
        <fullName evidence="1">Uncharacterized protein</fullName>
    </submittedName>
</protein>